<evidence type="ECO:0000259" key="6">
    <source>
        <dbReference type="Pfam" id="PF06303"/>
    </source>
</evidence>
<comment type="function">
    <text evidence="5">Required for spatial organization of the terminus region of the chromosome (Ter macrodomain) during the cell cycle. Prevents early segregation of duplicated Ter macrodomains during cell division. Binds specifically to matS, which is a 13 bp signature motif repeated within the Ter macrodomain.</text>
</comment>
<evidence type="ECO:0000259" key="7">
    <source>
        <dbReference type="Pfam" id="PF17414"/>
    </source>
</evidence>
<dbReference type="RefSeq" id="WP_115316346.1">
    <property type="nucleotide sequence ID" value="NZ_LWIF01000001.1"/>
</dbReference>
<dbReference type="Pfam" id="PF06303">
    <property type="entry name" value="MatP"/>
    <property type="match status" value="1"/>
</dbReference>
<proteinExistence type="inferred from homology"/>
<dbReference type="Proteomes" id="UP000255417">
    <property type="component" value="Unassembled WGS sequence"/>
</dbReference>
<dbReference type="InterPro" id="IPR038339">
    <property type="entry name" value="MatP_N_sf"/>
</dbReference>
<dbReference type="HAMAP" id="MF_01073">
    <property type="entry name" value="MatP"/>
    <property type="match status" value="1"/>
</dbReference>
<evidence type="ECO:0000256" key="2">
    <source>
        <dbReference type="ARBA" id="ARBA00022618"/>
    </source>
</evidence>
<comment type="subcellular location">
    <subcellularLocation>
        <location evidence="5">Cytoplasm</location>
    </subcellularLocation>
</comment>
<comment type="similarity">
    <text evidence="5">Belongs to the MatP family.</text>
</comment>
<keyword evidence="4 5" id="KW-0131">Cell cycle</keyword>
<keyword evidence="3 5" id="KW-0238">DNA-binding</keyword>
<evidence type="ECO:0000313" key="8">
    <source>
        <dbReference type="EMBL" id="SUB59900.1"/>
    </source>
</evidence>
<dbReference type="GO" id="GO:0005737">
    <property type="term" value="C:cytoplasm"/>
    <property type="evidence" value="ECO:0007669"/>
    <property type="project" value="UniProtKB-SubCell"/>
</dbReference>
<dbReference type="Pfam" id="PF17414">
    <property type="entry name" value="MatP_C"/>
    <property type="match status" value="1"/>
</dbReference>
<dbReference type="GO" id="GO:0051301">
    <property type="term" value="P:cell division"/>
    <property type="evidence" value="ECO:0007669"/>
    <property type="project" value="UniProtKB-UniRule"/>
</dbReference>
<reference evidence="8 9" key="1">
    <citation type="submission" date="2018-06" db="EMBL/GenBank/DDBJ databases">
        <authorList>
            <consortium name="Pathogen Informatics"/>
            <person name="Doyle S."/>
        </authorList>
    </citation>
    <scope>NUCLEOTIDE SEQUENCE [LARGE SCALE GENOMIC DNA]</scope>
    <source>
        <strain evidence="8 9">NCTC12872</strain>
    </source>
</reference>
<dbReference type="InterPro" id="IPR009390">
    <property type="entry name" value="MatP"/>
</dbReference>
<dbReference type="GO" id="GO:0006355">
    <property type="term" value="P:regulation of DNA-templated transcription"/>
    <property type="evidence" value="ECO:0007669"/>
    <property type="project" value="InterPro"/>
</dbReference>
<dbReference type="OrthoDB" id="5814691at2"/>
<dbReference type="GO" id="GO:0043565">
    <property type="term" value="F:sequence-specific DNA binding"/>
    <property type="evidence" value="ECO:0007669"/>
    <property type="project" value="UniProtKB-UniRule"/>
</dbReference>
<comment type="subunit">
    <text evidence="5">Homodimer.</text>
</comment>
<evidence type="ECO:0000256" key="4">
    <source>
        <dbReference type="ARBA" id="ARBA00023306"/>
    </source>
</evidence>
<keyword evidence="1 5" id="KW-0963">Cytoplasm</keyword>
<dbReference type="NCBIfam" id="NF003471">
    <property type="entry name" value="PRK05097.1"/>
    <property type="match status" value="1"/>
</dbReference>
<organism evidence="8 9">
    <name type="scientific">Phocoenobacter uteri</name>
    <dbReference type="NCBI Taxonomy" id="146806"/>
    <lineage>
        <taxon>Bacteria</taxon>
        <taxon>Pseudomonadati</taxon>
        <taxon>Pseudomonadota</taxon>
        <taxon>Gammaproteobacteria</taxon>
        <taxon>Pasteurellales</taxon>
        <taxon>Pasteurellaceae</taxon>
        <taxon>Phocoenobacter</taxon>
    </lineage>
</organism>
<protein>
    <recommendedName>
        <fullName evidence="5">Macrodomain Ter protein</fullName>
    </recommendedName>
</protein>
<dbReference type="InterPro" id="IPR013321">
    <property type="entry name" value="Arc_rbn_hlx_hlx"/>
</dbReference>
<gene>
    <name evidence="5 8" type="primary">matP</name>
    <name evidence="8" type="ORF">NCTC12872_01959</name>
</gene>
<dbReference type="InterPro" id="IPR035375">
    <property type="entry name" value="MatP_C"/>
</dbReference>
<name>A0A379CC90_9PAST</name>
<dbReference type="Gene3D" id="1.20.1270.380">
    <property type="entry name" value="MatP, N-terminal domain"/>
    <property type="match status" value="1"/>
</dbReference>
<evidence type="ECO:0000256" key="5">
    <source>
        <dbReference type="HAMAP-Rule" id="MF_01073"/>
    </source>
</evidence>
<dbReference type="InterPro" id="IPR035087">
    <property type="entry name" value="MatP_N"/>
</dbReference>
<accession>A0A379CC90</accession>
<dbReference type="EMBL" id="UGTA01000001">
    <property type="protein sequence ID" value="SUB59900.1"/>
    <property type="molecule type" value="Genomic_DNA"/>
</dbReference>
<keyword evidence="2 5" id="KW-0132">Cell division</keyword>
<evidence type="ECO:0000313" key="9">
    <source>
        <dbReference type="Proteomes" id="UP000255417"/>
    </source>
</evidence>
<evidence type="ECO:0000256" key="3">
    <source>
        <dbReference type="ARBA" id="ARBA00023125"/>
    </source>
</evidence>
<feature type="domain" description="MatP N-terminal" evidence="6">
    <location>
        <begin position="2"/>
        <end position="85"/>
    </location>
</feature>
<feature type="domain" description="MatP C-terminal ribbon-helix-helix" evidence="7">
    <location>
        <begin position="89"/>
        <end position="147"/>
    </location>
</feature>
<dbReference type="Gene3D" id="1.10.1220.10">
    <property type="entry name" value="Met repressor-like"/>
    <property type="match status" value="1"/>
</dbReference>
<evidence type="ECO:0000256" key="1">
    <source>
        <dbReference type="ARBA" id="ARBA00022490"/>
    </source>
</evidence>
<dbReference type="AlphaFoldDB" id="A0A379CC90"/>
<sequence>MRYQRLEIQEANWKWQYLLKKHQSGEAITKYKEQSLIELKVQLLATLQNSPQEIEAWIKTEMTSQQRKKMRQSVRAKRKRFFNAEQQNTRKKSIDLEYSSWLRLSKKSKQLGMTLSQTIEHLIDDAENKQIYSEQICKMKQKLEDLLK</sequence>
<keyword evidence="9" id="KW-1185">Reference proteome</keyword>